<accession>A0A5M6IJZ5</accession>
<feature type="chain" id="PRO_5024407688" evidence="1">
    <location>
        <begin position="21"/>
        <end position="418"/>
    </location>
</feature>
<comment type="caution">
    <text evidence="3">The sequence shown here is derived from an EMBL/GenBank/DDBJ whole genome shotgun (WGS) entry which is preliminary data.</text>
</comment>
<dbReference type="Gene3D" id="3.50.50.60">
    <property type="entry name" value="FAD/NAD(P)-binding domain"/>
    <property type="match status" value="1"/>
</dbReference>
<evidence type="ECO:0000259" key="2">
    <source>
        <dbReference type="Pfam" id="PF01593"/>
    </source>
</evidence>
<dbReference type="PANTHER" id="PTHR42923">
    <property type="entry name" value="PROTOPORPHYRINOGEN OXIDASE"/>
    <property type="match status" value="1"/>
</dbReference>
<dbReference type="SUPFAM" id="SSF51905">
    <property type="entry name" value="FAD/NAD(P)-binding domain"/>
    <property type="match status" value="1"/>
</dbReference>
<dbReference type="InterPro" id="IPR002937">
    <property type="entry name" value="Amino_oxidase"/>
</dbReference>
<dbReference type="OrthoDB" id="7849608at2"/>
<dbReference type="NCBIfam" id="TIGR03467">
    <property type="entry name" value="HpnE"/>
    <property type="match status" value="1"/>
</dbReference>
<keyword evidence="4" id="KW-1185">Reference proteome</keyword>
<proteinExistence type="predicted"/>
<keyword evidence="1" id="KW-0732">Signal</keyword>
<reference evidence="3 4" key="1">
    <citation type="submission" date="2019-09" db="EMBL/GenBank/DDBJ databases">
        <title>Genome sequence of Rhodovastum atsumiense, a diverse member of the Acetobacteraceae family of non-sulfur purple photosynthetic bacteria.</title>
        <authorList>
            <person name="Meyer T."/>
            <person name="Kyndt J."/>
        </authorList>
    </citation>
    <scope>NUCLEOTIDE SEQUENCE [LARGE SCALE GENOMIC DNA]</scope>
    <source>
        <strain evidence="3 4">DSM 21279</strain>
    </source>
</reference>
<evidence type="ECO:0000313" key="4">
    <source>
        <dbReference type="Proteomes" id="UP000325255"/>
    </source>
</evidence>
<dbReference type="AlphaFoldDB" id="A0A5M6IJZ5"/>
<dbReference type="RefSeq" id="WP_150045614.1">
    <property type="nucleotide sequence ID" value="NZ_OW485601.1"/>
</dbReference>
<organism evidence="3 4">
    <name type="scientific">Rhodovastum atsumiense</name>
    <dbReference type="NCBI Taxonomy" id="504468"/>
    <lineage>
        <taxon>Bacteria</taxon>
        <taxon>Pseudomonadati</taxon>
        <taxon>Pseudomonadota</taxon>
        <taxon>Alphaproteobacteria</taxon>
        <taxon>Acetobacterales</taxon>
        <taxon>Acetobacteraceae</taxon>
        <taxon>Rhodovastum</taxon>
    </lineage>
</organism>
<dbReference type="InterPro" id="IPR050464">
    <property type="entry name" value="Zeta_carotene_desat/Oxidored"/>
</dbReference>
<dbReference type="PANTHER" id="PTHR42923:SF47">
    <property type="entry name" value="BLR3003 PROTEIN"/>
    <property type="match status" value="1"/>
</dbReference>
<gene>
    <name evidence="3" type="ORF">F1189_30350</name>
</gene>
<feature type="domain" description="Amine oxidase" evidence="2">
    <location>
        <begin position="10"/>
        <end position="284"/>
    </location>
</feature>
<evidence type="ECO:0000256" key="1">
    <source>
        <dbReference type="SAM" id="SignalP"/>
    </source>
</evidence>
<dbReference type="InterPro" id="IPR017830">
    <property type="entry name" value="SQase_HpnE"/>
</dbReference>
<feature type="signal peptide" evidence="1">
    <location>
        <begin position="1"/>
        <end position="20"/>
    </location>
</feature>
<dbReference type="InterPro" id="IPR036188">
    <property type="entry name" value="FAD/NAD-bd_sf"/>
</dbReference>
<dbReference type="Proteomes" id="UP000325255">
    <property type="component" value="Unassembled WGS sequence"/>
</dbReference>
<name>A0A5M6IJZ5_9PROT</name>
<dbReference type="GO" id="GO:0016491">
    <property type="term" value="F:oxidoreductase activity"/>
    <property type="evidence" value="ECO:0007669"/>
    <property type="project" value="InterPro"/>
</dbReference>
<dbReference type="Pfam" id="PF01593">
    <property type="entry name" value="Amino_oxidase"/>
    <property type="match status" value="2"/>
</dbReference>
<protein>
    <submittedName>
        <fullName evidence="3">NAD(P)-binding protein</fullName>
    </submittedName>
</protein>
<evidence type="ECO:0000313" key="3">
    <source>
        <dbReference type="EMBL" id="KAA5608169.1"/>
    </source>
</evidence>
<feature type="domain" description="Amine oxidase" evidence="2">
    <location>
        <begin position="312"/>
        <end position="414"/>
    </location>
</feature>
<dbReference type="EMBL" id="VWPK01000100">
    <property type="protein sequence ID" value="KAA5608169.1"/>
    <property type="molecule type" value="Genomic_DNA"/>
</dbReference>
<sequence length="418" mass="43880">MRVHVIGAGLAGLASAVALGARGVPVTLYEAGPAAGGRCRSYFDRGLGCRIDNGNHLLLSGNQAAMAYLDRIGARASLGGPGEALFPFVDLASGTRWTLRPDAGRIPWWILRPDRRVPGTRLREYLQLLALRRAAPEASVTDVLDPASPLYRRLIEPLAVAALNTPPQEALAGLLRQVVEQTLLRGGAACVPLFPREGLSESLVDPALDFLATRGGRLLTGRRIAAIEHGPERVTALHGPDGPVAVEAADAVVMAVPSWVAADLLPGLPAPAAFQAILNIHFRVSAPPGPAGFVGVVGGTAEWIFMKGDVVSVTISAANHLVDLPATDIAEKVWSEVRQVLALEGPMPPVRVVKEKRATFAATAAEERRRPGPCWPKETLGLRNLLLAGDWTATGLPATIEGAIRSGNSAAGMILAGV</sequence>